<keyword evidence="1" id="KW-0472">Membrane</keyword>
<keyword evidence="1" id="KW-1133">Transmembrane helix</keyword>
<evidence type="ECO:0000256" key="1">
    <source>
        <dbReference type="SAM" id="Phobius"/>
    </source>
</evidence>
<protein>
    <submittedName>
        <fullName evidence="2">Uncharacterized protein</fullName>
    </submittedName>
</protein>
<keyword evidence="1" id="KW-0812">Transmembrane</keyword>
<organism evidence="2 4">
    <name type="scientific">Cuscuta campestris</name>
    <dbReference type="NCBI Taxonomy" id="132261"/>
    <lineage>
        <taxon>Eukaryota</taxon>
        <taxon>Viridiplantae</taxon>
        <taxon>Streptophyta</taxon>
        <taxon>Embryophyta</taxon>
        <taxon>Tracheophyta</taxon>
        <taxon>Spermatophyta</taxon>
        <taxon>Magnoliopsida</taxon>
        <taxon>eudicotyledons</taxon>
        <taxon>Gunneridae</taxon>
        <taxon>Pentapetalae</taxon>
        <taxon>asterids</taxon>
        <taxon>lamiids</taxon>
        <taxon>Solanales</taxon>
        <taxon>Convolvulaceae</taxon>
        <taxon>Cuscuteae</taxon>
        <taxon>Cuscuta</taxon>
        <taxon>Cuscuta subgen. Grammica</taxon>
        <taxon>Cuscuta sect. Cleistogrammica</taxon>
    </lineage>
</organism>
<dbReference type="EMBL" id="OOIL02003726">
    <property type="protein sequence ID" value="VFQ89138.1"/>
    <property type="molecule type" value="Genomic_DNA"/>
</dbReference>
<dbReference type="OrthoDB" id="1293907at2759"/>
<gene>
    <name evidence="2" type="ORF">CCAM_LOCUS30914</name>
    <name evidence="3" type="ORF">CCAM_LOCUS30922</name>
</gene>
<evidence type="ECO:0000313" key="2">
    <source>
        <dbReference type="EMBL" id="VFQ89138.1"/>
    </source>
</evidence>
<accession>A0A484MM63</accession>
<dbReference type="AlphaFoldDB" id="A0A484MM63"/>
<keyword evidence="4" id="KW-1185">Reference proteome</keyword>
<proteinExistence type="predicted"/>
<dbReference type="EMBL" id="OOIL02003726">
    <property type="protein sequence ID" value="VFQ89146.1"/>
    <property type="molecule type" value="Genomic_DNA"/>
</dbReference>
<evidence type="ECO:0000313" key="3">
    <source>
        <dbReference type="EMBL" id="VFQ89146.1"/>
    </source>
</evidence>
<evidence type="ECO:0000313" key="4">
    <source>
        <dbReference type="Proteomes" id="UP000595140"/>
    </source>
</evidence>
<name>A0A484MM63_9ASTE</name>
<sequence>MEPVASPEAQPALALEPLSAPGPQPLVIFLEDEKLRLLAEMVRRHEANNLHYLDFDSLGERLRYIRIINGNLATVHTLLDECKAAVAAHSNDAVLGPIAASILSYAEHCLNNALQIIRNYTLRKDFLESVEEHLEDLFKRLGELSPSDAAAVAEFTQDIKQYDDTVVSFMWLNMNTAASIAFSQHLRLLEITFEDLVRSRQRRLGFTGRFEDLDIDQKLQVYYVIIEESGRLKGVENYRSLQPLPFGSKKSKYKSGGMFLFNVGQIVWDIYQRDQPMETVRDVVVSAAEKKGKKLGTILGKAAASAALKGVTKSAIFVTAAGVVGGLVGAFIVGAAVGLLFGLIFRTGGQAPLPTDNMIVYVAEMPDGRAFARRIAYS</sequence>
<feature type="transmembrane region" description="Helical" evidence="1">
    <location>
        <begin position="315"/>
        <end position="345"/>
    </location>
</feature>
<dbReference type="Proteomes" id="UP000595140">
    <property type="component" value="Unassembled WGS sequence"/>
</dbReference>
<reference evidence="2 4" key="1">
    <citation type="submission" date="2018-04" db="EMBL/GenBank/DDBJ databases">
        <authorList>
            <person name="Vogel A."/>
        </authorList>
    </citation>
    <scope>NUCLEOTIDE SEQUENCE [LARGE SCALE GENOMIC DNA]</scope>
</reference>